<evidence type="ECO:0000313" key="4">
    <source>
        <dbReference type="Proteomes" id="UP000008138"/>
    </source>
</evidence>
<keyword evidence="1" id="KW-0812">Transmembrane</keyword>
<dbReference type="GO" id="GO:1904680">
    <property type="term" value="F:peptide transmembrane transporter activity"/>
    <property type="evidence" value="ECO:0007669"/>
    <property type="project" value="TreeGrafter"/>
</dbReference>
<evidence type="ECO:0000259" key="2">
    <source>
        <dbReference type="Pfam" id="PF00496"/>
    </source>
</evidence>
<dbReference type="EMBL" id="CP002590">
    <property type="protein sequence ID" value="AEA12779.1"/>
    <property type="molecule type" value="Genomic_DNA"/>
</dbReference>
<dbReference type="Gene3D" id="3.90.76.10">
    <property type="entry name" value="Dipeptide-binding Protein, Domain 1"/>
    <property type="match status" value="1"/>
</dbReference>
<dbReference type="InterPro" id="IPR039424">
    <property type="entry name" value="SBP_5"/>
</dbReference>
<keyword evidence="4" id="KW-1185">Reference proteome</keyword>
<dbReference type="Pfam" id="PF00496">
    <property type="entry name" value="SBP_bac_5"/>
    <property type="match status" value="1"/>
</dbReference>
<dbReference type="Proteomes" id="UP000008138">
    <property type="component" value="Chromosome"/>
</dbReference>
<accession>F2L0W4</accession>
<dbReference type="InterPro" id="IPR000914">
    <property type="entry name" value="SBP_5_dom"/>
</dbReference>
<sequence>MEIILIYSVLLMYMHKVYTTLLLVLGLLAIQLYAQTTTTTTAISLPRNETLYAGGAMWYTPTNWNPLAQLWASGAAYGVFGYVYWPLFFWDPYQGLLLPALGKWYGWQFSSYSASVPIQISVSGGSATITVNATSVQVYTTQINLANVPTVSWPSYMYIGNIKGGSPQFIGITTRGNVTITVVNITAVVGSTSTKTVTVSASNPVFFNVTVVYPTQLQVSNEYTLLAYYAPGDVFKITPVPRTGLPVFTAPFNVTASKFIVMNLTGVTQTTLPVTLSFDRAFLVVTLWPGEYWQDGQPITSKDVAFSFYYELQHPELGNSWIWGPEQYGGNLISVLPYNTTTAIFVFNGTPNMDNWLGTQLRYYPILPQHIWYNVSSPLTWTNPNPVGSGPYKAFYLGQTEVVFVKWDNWWGWKVFGLNPAYPPKYLVQLYVTSNALVPTMIQQHMLDWNSFFVPNIQTFTKYGMYTYLPNPPYFLQYPAVYLMIANNTYPWNICAVRRAVAMVINATPLSRVAEFGYELPCKDPLCITGTIFENSWAPYINWTAVQQYGWSYNPQEAAQILQSLGFYKGSDGYWHTPNGTVLSLTIAVPYGWTDWMQMAQMLADQLSAFGIKAEMAAPQFSAWWTNVQQGTFSAVIIWSWTGFTPFPYFEEVMYPTGANGAPTPLGQAAWGNYERFYKSGIYDIFLKIMATPITDYQTLQRYYTKLIKTYFECAPVIPLVSGAYWYAFDTTYWTGWPNASNPAPVFVPAWSPPDDILVVLHLKPASLAVSTVTTTYSTTVTTTYSTTVISGTTTTVPVTVTTSVPVTSVVTSVATTTVSAVPSWVWGVVGLLIVVIIVVAVLALRRR</sequence>
<evidence type="ECO:0000313" key="3">
    <source>
        <dbReference type="EMBL" id="AEA12779.1"/>
    </source>
</evidence>
<feature type="transmembrane region" description="Helical" evidence="1">
    <location>
        <begin position="825"/>
        <end position="845"/>
    </location>
</feature>
<evidence type="ECO:0000256" key="1">
    <source>
        <dbReference type="SAM" id="Phobius"/>
    </source>
</evidence>
<name>F2L0W4_THEU7</name>
<dbReference type="STRING" id="999630.TUZN_1303"/>
<dbReference type="SUPFAM" id="SSF53850">
    <property type="entry name" value="Periplasmic binding protein-like II"/>
    <property type="match status" value="1"/>
</dbReference>
<organism evidence="3 4">
    <name type="scientific">Thermoproteus uzoniensis (strain 768-20)</name>
    <dbReference type="NCBI Taxonomy" id="999630"/>
    <lineage>
        <taxon>Archaea</taxon>
        <taxon>Thermoproteota</taxon>
        <taxon>Thermoprotei</taxon>
        <taxon>Thermoproteales</taxon>
        <taxon>Thermoproteaceae</taxon>
        <taxon>Thermoproteus</taxon>
    </lineage>
</organism>
<reference evidence="3 4" key="1">
    <citation type="journal article" date="2011" name="J. Bacteriol.">
        <title>Complete genome sequence of the thermoacidophilic crenarchaeon Thermoproteus uzoniensis 768-20.</title>
        <authorList>
            <person name="Mardanov A.V."/>
            <person name="Gumerov V.M."/>
            <person name="Beletsky A.V."/>
            <person name="Prokofeva M.I."/>
            <person name="Bonch-Osmolovskaya E.A."/>
            <person name="Ravin N.V."/>
            <person name="Skryabin K.G."/>
        </authorList>
    </citation>
    <scope>NUCLEOTIDE SEQUENCE [LARGE SCALE GENOMIC DNA]</scope>
    <source>
        <strain evidence="3 4">768-20</strain>
    </source>
</reference>
<dbReference type="PANTHER" id="PTHR30290">
    <property type="entry name" value="PERIPLASMIC BINDING COMPONENT OF ABC TRANSPORTER"/>
    <property type="match status" value="1"/>
</dbReference>
<gene>
    <name evidence="3" type="ordered locus">TUZN_1303</name>
</gene>
<keyword evidence="1" id="KW-0472">Membrane</keyword>
<dbReference type="AlphaFoldDB" id="F2L0W4"/>
<dbReference type="HOGENOM" id="CLU_017028_8_3_2"/>
<dbReference type="KEGG" id="tuz:TUZN_1303"/>
<dbReference type="eggNOG" id="arCOG01534">
    <property type="taxonomic scope" value="Archaea"/>
</dbReference>
<protein>
    <recommendedName>
        <fullName evidence="2">Solute-binding protein family 5 domain-containing protein</fullName>
    </recommendedName>
</protein>
<dbReference type="Gene3D" id="3.10.105.10">
    <property type="entry name" value="Dipeptide-binding Protein, Domain 3"/>
    <property type="match status" value="1"/>
</dbReference>
<proteinExistence type="predicted"/>
<reference key="2">
    <citation type="submission" date="2011-03" db="EMBL/GenBank/DDBJ databases">
        <title>Complete genome sequence of the thermoacidophilic crenarchaeon Thermoproteus uzoniensis 768-20.</title>
        <authorList>
            <person name="Mardanov A.V."/>
            <person name="Gumerov V.M."/>
            <person name="Beletsky A.V."/>
            <person name="Prokofeva M.I."/>
            <person name="Bonch-Osmolovskaya E.A."/>
            <person name="Ravin N.V."/>
            <person name="Skryabin K.G."/>
        </authorList>
    </citation>
    <scope>NUCLEOTIDE SEQUENCE</scope>
    <source>
        <strain>768-20</strain>
    </source>
</reference>
<keyword evidence="1" id="KW-1133">Transmembrane helix</keyword>
<dbReference type="PANTHER" id="PTHR30290:SF82">
    <property type="entry name" value="ABC-TYPE DIPEPTIDE_OLIGOPEPTIDE TRANSPORT SYSTEM, PERIPLASMIC COMPONENT"/>
    <property type="match status" value="1"/>
</dbReference>
<dbReference type="CDD" id="cd08509">
    <property type="entry name" value="PBP2_TmCBP_oligosaccharides_like"/>
    <property type="match status" value="1"/>
</dbReference>
<dbReference type="Gene3D" id="3.40.190.10">
    <property type="entry name" value="Periplasmic binding protein-like II"/>
    <property type="match status" value="2"/>
</dbReference>
<feature type="domain" description="Solute-binding protein family 5" evidence="2">
    <location>
        <begin position="284"/>
        <end position="650"/>
    </location>
</feature>
<dbReference type="GO" id="GO:0015833">
    <property type="term" value="P:peptide transport"/>
    <property type="evidence" value="ECO:0007669"/>
    <property type="project" value="TreeGrafter"/>
</dbReference>